<dbReference type="OrthoDB" id="123348at2759"/>
<evidence type="ECO:0000313" key="1">
    <source>
        <dbReference type="EMBL" id="OWZ24295.1"/>
    </source>
</evidence>
<protein>
    <submittedName>
        <fullName evidence="1">Uncharacterized protein</fullName>
    </submittedName>
</protein>
<evidence type="ECO:0000313" key="2">
    <source>
        <dbReference type="Proteomes" id="UP000198211"/>
    </source>
</evidence>
<reference evidence="2" key="1">
    <citation type="submission" date="2017-03" db="EMBL/GenBank/DDBJ databases">
        <title>Phytopthora megakarya and P. palmivora, two closely related causual agents of cacao black pod achieved similar genome size and gene model numbers by different mechanisms.</title>
        <authorList>
            <person name="Ali S."/>
            <person name="Shao J."/>
            <person name="Larry D.J."/>
            <person name="Kronmiller B."/>
            <person name="Shen D."/>
            <person name="Strem M.D."/>
            <person name="Melnick R.L."/>
            <person name="Guiltinan M.J."/>
            <person name="Tyler B.M."/>
            <person name="Meinhardt L.W."/>
            <person name="Bailey B.A."/>
        </authorList>
    </citation>
    <scope>NUCLEOTIDE SEQUENCE [LARGE SCALE GENOMIC DNA]</scope>
    <source>
        <strain evidence="2">zdho120</strain>
    </source>
</reference>
<comment type="caution">
    <text evidence="1">The sequence shown here is derived from an EMBL/GenBank/DDBJ whole genome shotgun (WGS) entry which is preliminary data.</text>
</comment>
<dbReference type="Proteomes" id="UP000198211">
    <property type="component" value="Unassembled WGS sequence"/>
</dbReference>
<name>A0A225X2E0_9STRA</name>
<dbReference type="EMBL" id="NBNE01000020">
    <property type="protein sequence ID" value="OWZ24295.1"/>
    <property type="molecule type" value="Genomic_DNA"/>
</dbReference>
<sequence>MELDECVETLIFLQSTDEQEYASQFHVIGSRHYQGADDILLRLAALVSFHAFNLVRQEYELFKGGSLDYGGRWLQDGMVQLRSSSTHKEYVVNTKSAALAVVSAVEGVSVSAVVGVSVSAVVGVSVSVHTAVQVEVSILVFMEALAEISAEVLTAVLLAAVVLKAKVLVAEVLVPY</sequence>
<gene>
    <name evidence="1" type="ORF">PHMEG_000714</name>
</gene>
<dbReference type="AlphaFoldDB" id="A0A225X2E0"/>
<organism evidence="1 2">
    <name type="scientific">Phytophthora megakarya</name>
    <dbReference type="NCBI Taxonomy" id="4795"/>
    <lineage>
        <taxon>Eukaryota</taxon>
        <taxon>Sar</taxon>
        <taxon>Stramenopiles</taxon>
        <taxon>Oomycota</taxon>
        <taxon>Peronosporomycetes</taxon>
        <taxon>Peronosporales</taxon>
        <taxon>Peronosporaceae</taxon>
        <taxon>Phytophthora</taxon>
    </lineage>
</organism>
<proteinExistence type="predicted"/>
<accession>A0A225X2E0</accession>
<keyword evidence="2" id="KW-1185">Reference proteome</keyword>